<proteinExistence type="inferred from homology"/>
<evidence type="ECO:0000313" key="10">
    <source>
        <dbReference type="EMBL" id="KAJ9666505.1"/>
    </source>
</evidence>
<dbReference type="Proteomes" id="UP001172684">
    <property type="component" value="Unassembled WGS sequence"/>
</dbReference>
<feature type="region of interest" description="Disordered" evidence="9">
    <location>
        <begin position="261"/>
        <end position="286"/>
    </location>
</feature>
<evidence type="ECO:0000256" key="7">
    <source>
        <dbReference type="ARBA" id="ARBA00023163"/>
    </source>
</evidence>
<reference evidence="10" key="1">
    <citation type="submission" date="2022-10" db="EMBL/GenBank/DDBJ databases">
        <title>Culturing micro-colonial fungi from biological soil crusts in the Mojave desert and describing Neophaeococcomyces mojavensis, and introducing the new genera and species Taxawa tesnikishii.</title>
        <authorList>
            <person name="Kurbessoian T."/>
            <person name="Stajich J.E."/>
        </authorList>
    </citation>
    <scope>NUCLEOTIDE SEQUENCE</scope>
    <source>
        <strain evidence="10">TK_1</strain>
    </source>
</reference>
<dbReference type="Pfam" id="PF08528">
    <property type="entry name" value="Whi5"/>
    <property type="match status" value="1"/>
</dbReference>
<comment type="similarity">
    <text evidence="3">Belongs to the WHI5/NRM1 family.</text>
</comment>
<evidence type="ECO:0000256" key="3">
    <source>
        <dbReference type="ARBA" id="ARBA00006922"/>
    </source>
</evidence>
<evidence type="ECO:0000256" key="5">
    <source>
        <dbReference type="ARBA" id="ARBA00022491"/>
    </source>
</evidence>
<evidence type="ECO:0000256" key="8">
    <source>
        <dbReference type="ARBA" id="ARBA00023242"/>
    </source>
</evidence>
<protein>
    <submittedName>
        <fullName evidence="10">Uncharacterized protein</fullName>
    </submittedName>
</protein>
<keyword evidence="7" id="KW-0804">Transcription</keyword>
<keyword evidence="11" id="KW-1185">Reference proteome</keyword>
<feature type="region of interest" description="Disordered" evidence="9">
    <location>
        <begin position="59"/>
        <end position="78"/>
    </location>
</feature>
<keyword evidence="8" id="KW-0539">Nucleus</keyword>
<evidence type="ECO:0000256" key="2">
    <source>
        <dbReference type="ARBA" id="ARBA00004496"/>
    </source>
</evidence>
<accession>A0ABQ9NYV0</accession>
<feature type="compositionally biased region" description="Polar residues" evidence="9">
    <location>
        <begin position="68"/>
        <end position="78"/>
    </location>
</feature>
<evidence type="ECO:0000256" key="6">
    <source>
        <dbReference type="ARBA" id="ARBA00023015"/>
    </source>
</evidence>
<dbReference type="InterPro" id="IPR013734">
    <property type="entry name" value="TF_Nrm1/Whi5"/>
</dbReference>
<evidence type="ECO:0000256" key="1">
    <source>
        <dbReference type="ARBA" id="ARBA00004123"/>
    </source>
</evidence>
<comment type="caution">
    <text evidence="10">The sequence shown here is derived from an EMBL/GenBank/DDBJ whole genome shotgun (WGS) entry which is preliminary data.</text>
</comment>
<gene>
    <name evidence="10" type="ORF">H2201_003428</name>
</gene>
<evidence type="ECO:0000313" key="11">
    <source>
        <dbReference type="Proteomes" id="UP001172684"/>
    </source>
</evidence>
<dbReference type="EMBL" id="JAPDRL010000019">
    <property type="protein sequence ID" value="KAJ9666505.1"/>
    <property type="molecule type" value="Genomic_DNA"/>
</dbReference>
<keyword evidence="6" id="KW-0805">Transcription regulation</keyword>
<feature type="region of interest" description="Disordered" evidence="9">
    <location>
        <begin position="110"/>
        <end position="137"/>
    </location>
</feature>
<evidence type="ECO:0000256" key="4">
    <source>
        <dbReference type="ARBA" id="ARBA00022490"/>
    </source>
</evidence>
<evidence type="ECO:0000256" key="9">
    <source>
        <dbReference type="SAM" id="MobiDB-lite"/>
    </source>
</evidence>
<keyword evidence="4" id="KW-0963">Cytoplasm</keyword>
<keyword evidence="5" id="KW-0678">Repressor</keyword>
<name>A0ABQ9NYV0_9PEZI</name>
<feature type="region of interest" description="Disordered" evidence="9">
    <location>
        <begin position="199"/>
        <end position="227"/>
    </location>
</feature>
<dbReference type="PANTHER" id="PTHR40468">
    <property type="entry name" value="YALI0A15257P"/>
    <property type="match status" value="1"/>
</dbReference>
<comment type="subcellular location">
    <subcellularLocation>
        <location evidence="2">Cytoplasm</location>
    </subcellularLocation>
    <subcellularLocation>
        <location evidence="1">Nucleus</location>
    </subcellularLocation>
</comment>
<sequence>MPPVEPPSQPAEVATKVLRRAEVSKATRILSSRLALANVKIKHGWENLSLDSIEPRVEQELKRKRPGGSSTLSDTPSITSQRYYAPGVLDSSPLAKPIFADHIERSGSYKRTRFSQPASSNHARRKVRTSMGSTSSWKSQYHLPASSPAYHQRHASYQVAHVPSLSFVSETSTIPDDPASPLLSEDDDTDLPVHSFAIGTSTNRIHSPTPTRSPRTPPPGLARSGRLRNDAFTAASRNRHNGEEDADLLMYLAASPSPAQAAKTSTRVFPPSTPPPKSTPLPSSMMTTPGGGGGAPFSAFGLNTPSANFNFAEFVNMTPSPAQGGGSWGRTPGTARTPLAAREARRRLNFDSLLPPSPGVGMFERTSPAKGAGLGMELGGELVS</sequence>
<dbReference type="PANTHER" id="PTHR40468:SF1">
    <property type="entry name" value="TOPOISOMERASE I DAMAGE AFFECTED PROTEIN 11"/>
    <property type="match status" value="1"/>
</dbReference>
<organism evidence="10 11">
    <name type="scientific">Coniosporium apollinis</name>
    <dbReference type="NCBI Taxonomy" id="61459"/>
    <lineage>
        <taxon>Eukaryota</taxon>
        <taxon>Fungi</taxon>
        <taxon>Dikarya</taxon>
        <taxon>Ascomycota</taxon>
        <taxon>Pezizomycotina</taxon>
        <taxon>Dothideomycetes</taxon>
        <taxon>Dothideomycetes incertae sedis</taxon>
        <taxon>Coniosporium</taxon>
    </lineage>
</organism>